<evidence type="ECO:0000256" key="11">
    <source>
        <dbReference type="ARBA" id="ARBA00023447"/>
    </source>
</evidence>
<dbReference type="PIRSF" id="PIRSF037785">
    <property type="entry name" value="RecU"/>
    <property type="match status" value="1"/>
</dbReference>
<evidence type="ECO:0000256" key="3">
    <source>
        <dbReference type="ARBA" id="ARBA00022722"/>
    </source>
</evidence>
<evidence type="ECO:0000256" key="4">
    <source>
        <dbReference type="ARBA" id="ARBA00022723"/>
    </source>
</evidence>
<evidence type="ECO:0000256" key="8">
    <source>
        <dbReference type="ARBA" id="ARBA00022842"/>
    </source>
</evidence>
<dbReference type="InterPro" id="IPR011335">
    <property type="entry name" value="Restrct_endonuc-II-like"/>
</dbReference>
<sequence length="214" mass="24928">MPLHYPNGNLYHNDAKAQPKKQMARSQTRFDNRGMSLEEEINESNQFYRAHDIAVVYKKPLPLQIVKVDYPKRSAAVIKEAYFRQPSTTDYNGVYRGYYLDFEAKETKNKASFPLKNFHQHQIEHMRHCLRQAGICFVIMRFVSLNRLFVYPASPLIAHWDQQNTGGRKSILLTDIETNGFEVHYALKPRIPYLTAIDQFIATLTIEKGDHHGQ</sequence>
<reference evidence="16 17" key="1">
    <citation type="journal article" date="2015" name="Genome Announc.">
        <title>Expanding the biotechnology potential of lactobacilli through comparative genomics of 213 strains and associated genera.</title>
        <authorList>
            <person name="Sun Z."/>
            <person name="Harris H.M."/>
            <person name="McCann A."/>
            <person name="Guo C."/>
            <person name="Argimon S."/>
            <person name="Zhang W."/>
            <person name="Yang X."/>
            <person name="Jeffery I.B."/>
            <person name="Cooney J.C."/>
            <person name="Kagawa T.F."/>
            <person name="Liu W."/>
            <person name="Song Y."/>
            <person name="Salvetti E."/>
            <person name="Wrobel A."/>
            <person name="Rasinkangas P."/>
            <person name="Parkhill J."/>
            <person name="Rea M.C."/>
            <person name="O'Sullivan O."/>
            <person name="Ritari J."/>
            <person name="Douillard F.P."/>
            <person name="Paul Ross R."/>
            <person name="Yang R."/>
            <person name="Briner A.E."/>
            <person name="Felis G.E."/>
            <person name="de Vos W.M."/>
            <person name="Barrangou R."/>
            <person name="Klaenhammer T.R."/>
            <person name="Caufield P.W."/>
            <person name="Cui Y."/>
            <person name="Zhang H."/>
            <person name="O'Toole P.W."/>
        </authorList>
    </citation>
    <scope>NUCLEOTIDE SEQUENCE [LARGE SCALE GENOMIC DNA]</scope>
    <source>
        <strain evidence="16 17">DSM 20001</strain>
    </source>
</reference>
<comment type="cofactor">
    <cofactor evidence="13">
        <name>Mg(2+)</name>
        <dbReference type="ChEBI" id="CHEBI:18420"/>
    </cofactor>
    <text evidence="13">Binds 1 Mg(2+) ion per subunit.</text>
</comment>
<dbReference type="EC" id="3.1.21.10" evidence="13 14"/>
<keyword evidence="9 13" id="KW-0233">DNA recombination</keyword>
<feature type="region of interest" description="Disordered" evidence="15">
    <location>
        <begin position="1"/>
        <end position="20"/>
    </location>
</feature>
<dbReference type="NCBIfam" id="NF002584">
    <property type="entry name" value="PRK02234.1-5"/>
    <property type="match status" value="1"/>
</dbReference>
<keyword evidence="3 13" id="KW-0540">Nuclease</keyword>
<feature type="binding site" evidence="13">
    <location>
        <position position="103"/>
    </location>
    <ligand>
        <name>Mg(2+)</name>
        <dbReference type="ChEBI" id="CHEBI:18420"/>
    </ligand>
</feature>
<evidence type="ECO:0000256" key="15">
    <source>
        <dbReference type="SAM" id="MobiDB-lite"/>
    </source>
</evidence>
<keyword evidence="6 13" id="KW-0227">DNA damage</keyword>
<protein>
    <recommendedName>
        <fullName evidence="12 13">Holliday junction resolvase RecU</fullName>
        <ecNumber evidence="13 14">3.1.21.10</ecNumber>
    </recommendedName>
    <alternativeName>
        <fullName evidence="13">Recombination protein U homolog</fullName>
    </alternativeName>
</protein>
<evidence type="ECO:0000256" key="9">
    <source>
        <dbReference type="ARBA" id="ARBA00023172"/>
    </source>
</evidence>
<evidence type="ECO:0000256" key="13">
    <source>
        <dbReference type="HAMAP-Rule" id="MF_00130"/>
    </source>
</evidence>
<feature type="site" description="Transition state stabilizer" evidence="13">
    <location>
        <position position="105"/>
    </location>
</feature>
<dbReference type="GO" id="GO:0008821">
    <property type="term" value="F:crossover junction DNA endonuclease activity"/>
    <property type="evidence" value="ECO:0007669"/>
    <property type="project" value="UniProtKB-EC"/>
</dbReference>
<dbReference type="GO" id="GO:0006281">
    <property type="term" value="P:DNA repair"/>
    <property type="evidence" value="ECO:0007669"/>
    <property type="project" value="UniProtKB-UniRule"/>
</dbReference>
<comment type="caution">
    <text evidence="16">The sequence shown here is derived from an EMBL/GenBank/DDBJ whole genome shotgun (WGS) entry which is preliminary data.</text>
</comment>
<dbReference type="GO" id="GO:0003676">
    <property type="term" value="F:nucleic acid binding"/>
    <property type="evidence" value="ECO:0007669"/>
    <property type="project" value="InterPro"/>
</dbReference>
<comment type="function">
    <text evidence="13">Endonuclease that resolves Holliday junction intermediates in genetic recombination. Cleaves mobile four-strand junctions by introducing symmetrical nicks in paired strands. Promotes annealing of linear ssDNA with homologous dsDNA. Required for DNA repair, homologous recombination and chromosome segregation.</text>
</comment>
<keyword evidence="10 13" id="KW-0234">DNA repair</keyword>
<dbReference type="CDD" id="cd22354">
    <property type="entry name" value="RecU-like"/>
    <property type="match status" value="1"/>
</dbReference>
<dbReference type="GO" id="GO:0005737">
    <property type="term" value="C:cytoplasm"/>
    <property type="evidence" value="ECO:0007669"/>
    <property type="project" value="UniProtKB-SubCell"/>
</dbReference>
<dbReference type="PATRIC" id="fig|913848.6.peg.244"/>
<keyword evidence="7 13" id="KW-0378">Hydrolase</keyword>
<dbReference type="eggNOG" id="COG3331">
    <property type="taxonomic scope" value="Bacteria"/>
</dbReference>
<gene>
    <name evidence="13" type="primary">recU</name>
    <name evidence="16" type="ORF">FD22_GL000248</name>
</gene>
<dbReference type="EMBL" id="AZCN01000011">
    <property type="protein sequence ID" value="KRK18644.1"/>
    <property type="molecule type" value="Genomic_DNA"/>
</dbReference>
<feature type="binding site" evidence="13">
    <location>
        <position position="88"/>
    </location>
    <ligand>
        <name>Mg(2+)</name>
        <dbReference type="ChEBI" id="CHEBI:18420"/>
    </ligand>
</feature>
<dbReference type="AlphaFoldDB" id="A0A0R1FGT8"/>
<comment type="similarity">
    <text evidence="11 13">Belongs to the RecU family.</text>
</comment>
<dbReference type="InterPro" id="IPR011856">
    <property type="entry name" value="tRNA_endonuc-like_dom_sf"/>
</dbReference>
<dbReference type="GO" id="GO:0000287">
    <property type="term" value="F:magnesium ion binding"/>
    <property type="evidence" value="ECO:0007669"/>
    <property type="project" value="UniProtKB-UniRule"/>
</dbReference>
<evidence type="ECO:0000313" key="16">
    <source>
        <dbReference type="EMBL" id="KRK18644.1"/>
    </source>
</evidence>
<dbReference type="SUPFAM" id="SSF52980">
    <property type="entry name" value="Restriction endonuclease-like"/>
    <property type="match status" value="1"/>
</dbReference>
<comment type="subcellular location">
    <subcellularLocation>
        <location evidence="1 13">Cytoplasm</location>
    </subcellularLocation>
</comment>
<dbReference type="Proteomes" id="UP000051181">
    <property type="component" value="Unassembled WGS sequence"/>
</dbReference>
<proteinExistence type="inferred from homology"/>
<evidence type="ECO:0000256" key="10">
    <source>
        <dbReference type="ARBA" id="ARBA00023204"/>
    </source>
</evidence>
<dbReference type="GO" id="GO:0006310">
    <property type="term" value="P:DNA recombination"/>
    <property type="evidence" value="ECO:0007669"/>
    <property type="project" value="UniProtKB-UniRule"/>
</dbReference>
<dbReference type="RefSeq" id="WP_010011203.1">
    <property type="nucleotide sequence ID" value="NZ_AZCN01000011.1"/>
</dbReference>
<accession>A0A0R1FGT8</accession>
<evidence type="ECO:0000313" key="17">
    <source>
        <dbReference type="Proteomes" id="UP000051181"/>
    </source>
</evidence>
<keyword evidence="2 13" id="KW-0963">Cytoplasm</keyword>
<evidence type="ECO:0000256" key="1">
    <source>
        <dbReference type="ARBA" id="ARBA00004496"/>
    </source>
</evidence>
<evidence type="ECO:0000256" key="7">
    <source>
        <dbReference type="ARBA" id="ARBA00022801"/>
    </source>
</evidence>
<evidence type="ECO:0000256" key="5">
    <source>
        <dbReference type="ARBA" id="ARBA00022759"/>
    </source>
</evidence>
<evidence type="ECO:0000256" key="6">
    <source>
        <dbReference type="ARBA" id="ARBA00022763"/>
    </source>
</evidence>
<dbReference type="HAMAP" id="MF_00130">
    <property type="entry name" value="RecU"/>
    <property type="match status" value="1"/>
</dbReference>
<organism evidence="16 17">
    <name type="scientific">Loigolactobacillus coryniformis subsp. coryniformis KCTC 3167 = DSM 20001</name>
    <dbReference type="NCBI Taxonomy" id="913848"/>
    <lineage>
        <taxon>Bacteria</taxon>
        <taxon>Bacillati</taxon>
        <taxon>Bacillota</taxon>
        <taxon>Bacilli</taxon>
        <taxon>Lactobacillales</taxon>
        <taxon>Lactobacillaceae</taxon>
        <taxon>Loigolactobacillus</taxon>
    </lineage>
</organism>
<feature type="binding site" evidence="13">
    <location>
        <position position="90"/>
    </location>
    <ligand>
        <name>Mg(2+)</name>
        <dbReference type="ChEBI" id="CHEBI:18420"/>
    </ligand>
</feature>
<comment type="catalytic activity">
    <reaction evidence="13">
        <text>Endonucleolytic cleavage at a junction such as a reciprocal single-stranded crossover between two homologous DNA duplexes (Holliday junction).</text>
        <dbReference type="EC" id="3.1.21.10"/>
    </reaction>
</comment>
<dbReference type="GeneID" id="65917163"/>
<dbReference type="Gene3D" id="3.40.1350.10">
    <property type="match status" value="1"/>
</dbReference>
<keyword evidence="5 13" id="KW-0255">Endonuclease</keyword>
<evidence type="ECO:0000256" key="14">
    <source>
        <dbReference type="NCBIfam" id="TIGR00648"/>
    </source>
</evidence>
<keyword evidence="8 13" id="KW-0460">Magnesium</keyword>
<dbReference type="Pfam" id="PF03838">
    <property type="entry name" value="RecU"/>
    <property type="match status" value="1"/>
</dbReference>
<dbReference type="NCBIfam" id="TIGR00648">
    <property type="entry name" value="recU"/>
    <property type="match status" value="1"/>
</dbReference>
<dbReference type="GO" id="GO:0007059">
    <property type="term" value="P:chromosome segregation"/>
    <property type="evidence" value="ECO:0007669"/>
    <property type="project" value="UniProtKB-UniRule"/>
</dbReference>
<dbReference type="InterPro" id="IPR004612">
    <property type="entry name" value="Resolv_RecU"/>
</dbReference>
<evidence type="ECO:0000256" key="2">
    <source>
        <dbReference type="ARBA" id="ARBA00022490"/>
    </source>
</evidence>
<name>A0A0R1FGT8_9LACO</name>
<keyword evidence="4 13" id="KW-0479">Metal-binding</keyword>
<feature type="binding site" evidence="13">
    <location>
        <position position="122"/>
    </location>
    <ligand>
        <name>Mg(2+)</name>
        <dbReference type="ChEBI" id="CHEBI:18420"/>
    </ligand>
</feature>
<evidence type="ECO:0000256" key="12">
    <source>
        <dbReference type="ARBA" id="ARBA00029523"/>
    </source>
</evidence>